<name>A0A1Q8S5Y0_9PEZI</name>
<gene>
    <name evidence="1" type="ORF">CCHL11_02415</name>
</gene>
<dbReference type="AlphaFoldDB" id="A0A1Q8S5Y0"/>
<evidence type="ECO:0000313" key="2">
    <source>
        <dbReference type="Proteomes" id="UP000186583"/>
    </source>
</evidence>
<dbReference type="STRING" id="708187.A0A1Q8S5Y0"/>
<dbReference type="GO" id="GO:0004252">
    <property type="term" value="F:serine-type endopeptidase activity"/>
    <property type="evidence" value="ECO:0007669"/>
    <property type="project" value="InterPro"/>
</dbReference>
<proteinExistence type="predicted"/>
<dbReference type="OrthoDB" id="10256524at2759"/>
<organism evidence="1 2">
    <name type="scientific">Colletotrichum chlorophyti</name>
    <dbReference type="NCBI Taxonomy" id="708187"/>
    <lineage>
        <taxon>Eukaryota</taxon>
        <taxon>Fungi</taxon>
        <taxon>Dikarya</taxon>
        <taxon>Ascomycota</taxon>
        <taxon>Pezizomycotina</taxon>
        <taxon>Sordariomycetes</taxon>
        <taxon>Hypocreomycetidae</taxon>
        <taxon>Glomerellales</taxon>
        <taxon>Glomerellaceae</taxon>
        <taxon>Colletotrichum</taxon>
    </lineage>
</organism>
<accession>A0A1Q8S5Y0</accession>
<protein>
    <submittedName>
        <fullName evidence="1">Uncharacterized protein</fullName>
    </submittedName>
</protein>
<dbReference type="Proteomes" id="UP000186583">
    <property type="component" value="Unassembled WGS sequence"/>
</dbReference>
<dbReference type="SUPFAM" id="SSF52743">
    <property type="entry name" value="Subtilisin-like"/>
    <property type="match status" value="1"/>
</dbReference>
<evidence type="ECO:0000313" key="1">
    <source>
        <dbReference type="EMBL" id="OLN96830.1"/>
    </source>
</evidence>
<sequence length="145" mass="15844">MILIAYPTDEYPVLSGTSKATFDIVGIAALWVGEFGCRGAHPNDPEWARQLIARITSAVRAVSWVDWRTSDTDYGFWAPTTQVGGGLVDAGRALSYKTDLGFDGREFGLNDTAHFTRTHSVAIFNRGLKPVTSKSSLQEAEGYAR</sequence>
<dbReference type="InterPro" id="IPR036852">
    <property type="entry name" value="Peptidase_S8/S53_dom_sf"/>
</dbReference>
<dbReference type="GO" id="GO:0006508">
    <property type="term" value="P:proteolysis"/>
    <property type="evidence" value="ECO:0007669"/>
    <property type="project" value="InterPro"/>
</dbReference>
<keyword evidence="2" id="KW-1185">Reference proteome</keyword>
<reference evidence="1 2" key="1">
    <citation type="submission" date="2016-11" db="EMBL/GenBank/DDBJ databases">
        <title>Draft Genome Assembly of Colletotrichum chlorophyti a pathogen of herbaceous plants.</title>
        <authorList>
            <person name="Gan P."/>
            <person name="Narusaka M."/>
            <person name="Tsushima A."/>
            <person name="Narusaka Y."/>
            <person name="Takano Y."/>
            <person name="Shirasu K."/>
        </authorList>
    </citation>
    <scope>NUCLEOTIDE SEQUENCE [LARGE SCALE GENOMIC DNA]</scope>
    <source>
        <strain evidence="1 2">NTL11</strain>
    </source>
</reference>
<dbReference type="EMBL" id="MPGH01000014">
    <property type="protein sequence ID" value="OLN96830.1"/>
    <property type="molecule type" value="Genomic_DNA"/>
</dbReference>
<comment type="caution">
    <text evidence="1">The sequence shown here is derived from an EMBL/GenBank/DDBJ whole genome shotgun (WGS) entry which is preliminary data.</text>
</comment>